<keyword evidence="2" id="KW-0862">Zinc</keyword>
<proteinExistence type="predicted"/>
<keyword evidence="7" id="KW-1185">Reference proteome</keyword>
<dbReference type="GO" id="GO:0016787">
    <property type="term" value="F:hydrolase activity"/>
    <property type="evidence" value="ECO:0007669"/>
    <property type="project" value="UniProtKB-KW"/>
</dbReference>
<dbReference type="SMART" id="SM00487">
    <property type="entry name" value="DEXDc"/>
    <property type="match status" value="1"/>
</dbReference>
<evidence type="ECO:0000313" key="7">
    <source>
        <dbReference type="Proteomes" id="UP000198553"/>
    </source>
</evidence>
<dbReference type="EMBL" id="FOBW01000001">
    <property type="protein sequence ID" value="SEM13009.1"/>
    <property type="molecule type" value="Genomic_DNA"/>
</dbReference>
<dbReference type="InterPro" id="IPR001650">
    <property type="entry name" value="Helicase_C-like"/>
</dbReference>
<dbReference type="PROSITE" id="PS51192">
    <property type="entry name" value="HELICASE_ATP_BIND_1"/>
    <property type="match status" value="1"/>
</dbReference>
<dbReference type="InterPro" id="IPR049730">
    <property type="entry name" value="SNF2/RAD54-like_C"/>
</dbReference>
<evidence type="ECO:0000259" key="4">
    <source>
        <dbReference type="PROSITE" id="PS51192"/>
    </source>
</evidence>
<accession>A0A1H7VVW4</accession>
<dbReference type="PROSITE" id="PS51194">
    <property type="entry name" value="HELICASE_CTER"/>
    <property type="match status" value="1"/>
</dbReference>
<evidence type="ECO:0000256" key="1">
    <source>
        <dbReference type="ARBA" id="ARBA00022801"/>
    </source>
</evidence>
<dbReference type="Gene3D" id="3.40.50.10810">
    <property type="entry name" value="Tandem AAA-ATPase domain"/>
    <property type="match status" value="1"/>
</dbReference>
<dbReference type="Pfam" id="PF04434">
    <property type="entry name" value="SWIM"/>
    <property type="match status" value="1"/>
</dbReference>
<keyword evidence="6" id="KW-0547">Nucleotide-binding</keyword>
<keyword evidence="6" id="KW-0067">ATP-binding</keyword>
<dbReference type="GO" id="GO:0004386">
    <property type="term" value="F:helicase activity"/>
    <property type="evidence" value="ECO:0007669"/>
    <property type="project" value="UniProtKB-KW"/>
</dbReference>
<protein>
    <submittedName>
        <fullName evidence="6">Superfamily II DNA or RNA helicase, SNF2 family</fullName>
    </submittedName>
</protein>
<evidence type="ECO:0000259" key="3">
    <source>
        <dbReference type="PROSITE" id="PS50966"/>
    </source>
</evidence>
<feature type="domain" description="Helicase ATP-binding" evidence="4">
    <location>
        <begin position="647"/>
        <end position="810"/>
    </location>
</feature>
<dbReference type="PROSITE" id="PS50966">
    <property type="entry name" value="ZF_SWIM"/>
    <property type="match status" value="1"/>
</dbReference>
<dbReference type="Pfam" id="PF00176">
    <property type="entry name" value="SNF2-rel_dom"/>
    <property type="match status" value="1"/>
</dbReference>
<evidence type="ECO:0000256" key="2">
    <source>
        <dbReference type="PROSITE-ProRule" id="PRU00325"/>
    </source>
</evidence>
<reference evidence="7" key="1">
    <citation type="submission" date="2016-10" db="EMBL/GenBank/DDBJ databases">
        <authorList>
            <person name="Varghese N."/>
            <person name="Submissions S."/>
        </authorList>
    </citation>
    <scope>NUCLEOTIDE SEQUENCE [LARGE SCALE GENOMIC DNA]</scope>
    <source>
        <strain evidence="7">B48,IBRC-M 10115,DSM 25386,CECT 8001</strain>
    </source>
</reference>
<evidence type="ECO:0000313" key="6">
    <source>
        <dbReference type="EMBL" id="SEM13009.1"/>
    </source>
</evidence>
<dbReference type="GO" id="GO:0008270">
    <property type="term" value="F:zinc ion binding"/>
    <property type="evidence" value="ECO:0007669"/>
    <property type="project" value="UniProtKB-KW"/>
</dbReference>
<dbReference type="Gene3D" id="3.40.50.300">
    <property type="entry name" value="P-loop containing nucleotide triphosphate hydrolases"/>
    <property type="match status" value="1"/>
</dbReference>
<dbReference type="InterPro" id="IPR000330">
    <property type="entry name" value="SNF2_N"/>
</dbReference>
<dbReference type="SUPFAM" id="SSF52540">
    <property type="entry name" value="P-loop containing nucleoside triphosphate hydrolases"/>
    <property type="match status" value="2"/>
</dbReference>
<dbReference type="GO" id="GO:0005524">
    <property type="term" value="F:ATP binding"/>
    <property type="evidence" value="ECO:0007669"/>
    <property type="project" value="InterPro"/>
</dbReference>
<dbReference type="SMART" id="SM00490">
    <property type="entry name" value="HELICc"/>
    <property type="match status" value="1"/>
</dbReference>
<keyword evidence="1" id="KW-0378">Hydrolase</keyword>
<gene>
    <name evidence="6" type="ORF">SAMN05192533_101131</name>
</gene>
<dbReference type="CDD" id="cd18793">
    <property type="entry name" value="SF2_C_SNF"/>
    <property type="match status" value="1"/>
</dbReference>
<keyword evidence="2" id="KW-0479">Metal-binding</keyword>
<keyword evidence="6" id="KW-0347">Helicase</keyword>
<dbReference type="Pfam" id="PF08455">
    <property type="entry name" value="SNF2_assoc"/>
    <property type="match status" value="1"/>
</dbReference>
<dbReference type="InterPro" id="IPR027417">
    <property type="entry name" value="P-loop_NTPase"/>
</dbReference>
<name>A0A1H7VVW4_9BACI</name>
<dbReference type="FunFam" id="3.40.50.300:FF:000533">
    <property type="entry name" value="Helicase, Snf2 family"/>
    <property type="match status" value="1"/>
</dbReference>
<dbReference type="InterPro" id="IPR013663">
    <property type="entry name" value="Helicase_SWF/SNF/SWI_bac"/>
</dbReference>
<dbReference type="AlphaFoldDB" id="A0A1H7VVW4"/>
<dbReference type="InterPro" id="IPR014001">
    <property type="entry name" value="Helicase_ATP-bd"/>
</dbReference>
<feature type="domain" description="SWIM-type" evidence="3">
    <location>
        <begin position="65"/>
        <end position="104"/>
    </location>
</feature>
<feature type="domain" description="Helicase C-terminal" evidence="5">
    <location>
        <begin position="920"/>
        <end position="1082"/>
    </location>
</feature>
<dbReference type="InterPro" id="IPR038718">
    <property type="entry name" value="SNF2-like_sf"/>
</dbReference>
<evidence type="ECO:0000259" key="5">
    <source>
        <dbReference type="PROSITE" id="PS51194"/>
    </source>
</evidence>
<dbReference type="Proteomes" id="UP000198553">
    <property type="component" value="Unassembled WGS sequence"/>
</dbReference>
<dbReference type="STRING" id="930146.SAMN05192533_101131"/>
<dbReference type="PANTHER" id="PTHR10799">
    <property type="entry name" value="SNF2/RAD54 HELICASE FAMILY"/>
    <property type="match status" value="1"/>
</dbReference>
<organism evidence="6 7">
    <name type="scientific">Mesobacillus persicus</name>
    <dbReference type="NCBI Taxonomy" id="930146"/>
    <lineage>
        <taxon>Bacteria</taxon>
        <taxon>Bacillati</taxon>
        <taxon>Bacillota</taxon>
        <taxon>Bacilli</taxon>
        <taxon>Bacillales</taxon>
        <taxon>Bacillaceae</taxon>
        <taxon>Mesobacillus</taxon>
    </lineage>
</organism>
<keyword evidence="2" id="KW-0863">Zinc-finger</keyword>
<sequence length="1087" mass="124879">MQIRAITIQEGARFLNIKLSHKMIKEQCGTVSFKRGDAFYRTDKVTFVDFSMSRCKATVRGVEDFRVSIETTPNGDLLTDCTCPKLASVQTDCQHIAAVLISIYEQQRKGITPNNRKMLKHSTHEHQEVTDSFLNLFHVQPTKPSGYQNHFEHRKVLEVQIIFKLVKDKYEQTLIGIGVKVGSTLINSIRSFLMNVAEGNTCRISQSLLYDPSLHCFDHETDAVLQHLIQVTRDEGATGSEGREGNDYSTIYQEQILIPPSAWETLLPALRKAPTVKIEMNEKVMDLDFTNGTLPLQFDLTQTESGHFQLKIDGLSRISVLKSYQAVLVEGKLIPINWEDIHRLTDLIQMLEDSGRSQLPITKNQLGFFMEKVVPGLKKLGVVRIPSAITSEFIETPLVAKLYLDRVNNRLLAGLEFHYEHIVFNPLDSQEVRAASILIRDEAKEAQILQLMEDSSFATTDSGYYLHNEELEYEFLYNMVPKLQKIVQIYATTSVRNRVFKGNTFPKINVKIKKERTNWLEFKFEMDGLPERDIKEILQALEEKRKYYRLRNGSLLSLETREFEEINTFLKTIPEQTEAFEGEWNVPIVRGLQLIETVEGDNAFTFEDSFRKFLETIHHPDLLDYEVPSSLIPVLRDYQVHGFKWMKTLATLGFGGILADDMGLGKTVQSIAYILSELEPIRSKKQPVLIVCPSSLSYNWINELMKFAPELQAIVVDGTQRERAELQKEIMDMDVVVISYPLLRRDLHWYEKQLFHTIFFDEAQNFKNPLTQTARAVKKLQAQHRFALTGTPVENSLEELWSVFHVVFPELFLSLKEYSHLTKDTISRRIRPFMLRRVKEDVLSELPEKTESLKSIELLPNQKKLYAAYLAKLRHDTFKHLDKETIRKNKIKILAGLTRLRQICCHPALFVDGYKGSSAKFEQLMQIVDESRHSGRRVLIFSQFTKMLELIGRELAIRGLPFYYLDGQTPAEERVSMCNQFNAGGRDFFLISLKAGGTGLNLTGADTVILYDLWWNPAVEEQAADRAHRMGQTNPVKVIKLVSKGTIEEKMNELQAKKKRMIEEIIDSEDPGSSTLTDDDIREILMI</sequence>
<dbReference type="Pfam" id="PF00271">
    <property type="entry name" value="Helicase_C"/>
    <property type="match status" value="1"/>
</dbReference>
<dbReference type="InterPro" id="IPR007527">
    <property type="entry name" value="Znf_SWIM"/>
</dbReference>